<protein>
    <submittedName>
        <fullName evidence="2">Alpha/beta fold hydrolase</fullName>
    </submittedName>
</protein>
<evidence type="ECO:0000313" key="2">
    <source>
        <dbReference type="EMBL" id="MFC7362970.1"/>
    </source>
</evidence>
<name>A0ABW2NAQ0_9ACTN</name>
<gene>
    <name evidence="2" type="ORF">ACFQO6_22050</name>
</gene>
<feature type="domain" description="AB hydrolase-1" evidence="1">
    <location>
        <begin position="36"/>
        <end position="259"/>
    </location>
</feature>
<keyword evidence="3" id="KW-1185">Reference proteome</keyword>
<dbReference type="Pfam" id="PF12697">
    <property type="entry name" value="Abhydrolase_6"/>
    <property type="match status" value="1"/>
</dbReference>
<dbReference type="GO" id="GO:0016787">
    <property type="term" value="F:hydrolase activity"/>
    <property type="evidence" value="ECO:0007669"/>
    <property type="project" value="UniProtKB-KW"/>
</dbReference>
<dbReference type="InterPro" id="IPR029058">
    <property type="entry name" value="AB_hydrolase_fold"/>
</dbReference>
<dbReference type="RefSeq" id="WP_255891628.1">
    <property type="nucleotide sequence ID" value="NZ_JAFMZM010000004.1"/>
</dbReference>
<sequence length="281" mass="29761">MRQVAVAGTHVEVEQHGEGEQVVVVQTALTFDELRPLSMALADAGGLQVWHVHRRGYGNSGPAPQSSSVDSDADVVAAVLRELELGPVHVVGASYSAALALTLAGLHPTAVRSLALVEPPPYATTGAADFRAATTELLALWSQEDGPTRALERIMGQIDGPGWRANAERDLPGSVAAMQRDAAAFFEADLPALLEWRFPRAAAVRVSCPTLLVGGGDTRDWFTEMLDRLEREIPTTSRVTVPGAGHSAALTHAAEVAAAVRTHMRGVSRDIGAQERGSDRS</sequence>
<evidence type="ECO:0000313" key="3">
    <source>
        <dbReference type="Proteomes" id="UP001596524"/>
    </source>
</evidence>
<proteinExistence type="predicted"/>
<accession>A0ABW2NAQ0</accession>
<dbReference type="PANTHER" id="PTHR43433:SF5">
    <property type="entry name" value="AB HYDROLASE-1 DOMAIN-CONTAINING PROTEIN"/>
    <property type="match status" value="1"/>
</dbReference>
<dbReference type="Proteomes" id="UP001596524">
    <property type="component" value="Unassembled WGS sequence"/>
</dbReference>
<organism evidence="2 3">
    <name type="scientific">Nocardioides astragali</name>
    <dbReference type="NCBI Taxonomy" id="1776736"/>
    <lineage>
        <taxon>Bacteria</taxon>
        <taxon>Bacillati</taxon>
        <taxon>Actinomycetota</taxon>
        <taxon>Actinomycetes</taxon>
        <taxon>Propionibacteriales</taxon>
        <taxon>Nocardioidaceae</taxon>
        <taxon>Nocardioides</taxon>
    </lineage>
</organism>
<dbReference type="EMBL" id="JBHTCH010000028">
    <property type="protein sequence ID" value="MFC7362970.1"/>
    <property type="molecule type" value="Genomic_DNA"/>
</dbReference>
<dbReference type="SUPFAM" id="SSF53474">
    <property type="entry name" value="alpha/beta-Hydrolases"/>
    <property type="match status" value="1"/>
</dbReference>
<dbReference type="PANTHER" id="PTHR43433">
    <property type="entry name" value="HYDROLASE, ALPHA/BETA FOLD FAMILY PROTEIN"/>
    <property type="match status" value="1"/>
</dbReference>
<dbReference type="Gene3D" id="3.40.50.1820">
    <property type="entry name" value="alpha/beta hydrolase"/>
    <property type="match status" value="1"/>
</dbReference>
<reference evidence="3" key="1">
    <citation type="journal article" date="2019" name="Int. J. Syst. Evol. Microbiol.">
        <title>The Global Catalogue of Microorganisms (GCM) 10K type strain sequencing project: providing services to taxonomists for standard genome sequencing and annotation.</title>
        <authorList>
            <consortium name="The Broad Institute Genomics Platform"/>
            <consortium name="The Broad Institute Genome Sequencing Center for Infectious Disease"/>
            <person name="Wu L."/>
            <person name="Ma J."/>
        </authorList>
    </citation>
    <scope>NUCLEOTIDE SEQUENCE [LARGE SCALE GENOMIC DNA]</scope>
    <source>
        <strain evidence="3">FCH27</strain>
    </source>
</reference>
<evidence type="ECO:0000259" key="1">
    <source>
        <dbReference type="Pfam" id="PF12697"/>
    </source>
</evidence>
<dbReference type="InterPro" id="IPR000073">
    <property type="entry name" value="AB_hydrolase_1"/>
</dbReference>
<keyword evidence="2" id="KW-0378">Hydrolase</keyword>
<dbReference type="InterPro" id="IPR050471">
    <property type="entry name" value="AB_hydrolase"/>
</dbReference>
<comment type="caution">
    <text evidence="2">The sequence shown here is derived from an EMBL/GenBank/DDBJ whole genome shotgun (WGS) entry which is preliminary data.</text>
</comment>